<comment type="caution">
    <text evidence="1">The sequence shown here is derived from an EMBL/GenBank/DDBJ whole genome shotgun (WGS) entry which is preliminary data.</text>
</comment>
<dbReference type="Proteomes" id="UP001396898">
    <property type="component" value="Unassembled WGS sequence"/>
</dbReference>
<keyword evidence="2" id="KW-1185">Reference proteome</keyword>
<accession>A0ABR1S8J8</accession>
<evidence type="ECO:0000313" key="2">
    <source>
        <dbReference type="Proteomes" id="UP001396898"/>
    </source>
</evidence>
<protein>
    <submittedName>
        <fullName evidence="1">Uncharacterized protein</fullName>
    </submittedName>
</protein>
<gene>
    <name evidence="1" type="ORF">PG991_004761</name>
</gene>
<evidence type="ECO:0000313" key="1">
    <source>
        <dbReference type="EMBL" id="KAK8027705.1"/>
    </source>
</evidence>
<dbReference type="EMBL" id="JAQQWI010000007">
    <property type="protein sequence ID" value="KAK8027705.1"/>
    <property type="molecule type" value="Genomic_DNA"/>
</dbReference>
<proteinExistence type="predicted"/>
<reference evidence="1 2" key="1">
    <citation type="submission" date="2023-01" db="EMBL/GenBank/DDBJ databases">
        <title>Analysis of 21 Apiospora genomes using comparative genomics revels a genus with tremendous synthesis potential of carbohydrate active enzymes and secondary metabolites.</title>
        <authorList>
            <person name="Sorensen T."/>
        </authorList>
    </citation>
    <scope>NUCLEOTIDE SEQUENCE [LARGE SCALE GENOMIC DNA]</scope>
    <source>
        <strain evidence="1 2">CBS 20057</strain>
    </source>
</reference>
<name>A0ABR1S8J8_9PEZI</name>
<sequence>MKIANLLLHMEGASIVSALGYSNCNMSDYVLWMEYHLEGGSVLDIAERCNRLWGNLDHGVCPPTATYCGGDQTTNILGWHFRTEQFCGGSEVAYTWNLVMSDISDYVDCNWK</sequence>
<organism evidence="1 2">
    <name type="scientific">Apiospora marii</name>
    <dbReference type="NCBI Taxonomy" id="335849"/>
    <lineage>
        <taxon>Eukaryota</taxon>
        <taxon>Fungi</taxon>
        <taxon>Dikarya</taxon>
        <taxon>Ascomycota</taxon>
        <taxon>Pezizomycotina</taxon>
        <taxon>Sordariomycetes</taxon>
        <taxon>Xylariomycetidae</taxon>
        <taxon>Amphisphaeriales</taxon>
        <taxon>Apiosporaceae</taxon>
        <taxon>Apiospora</taxon>
    </lineage>
</organism>